<reference evidence="2" key="1">
    <citation type="submission" date="2022-11" db="UniProtKB">
        <authorList>
            <consortium name="WormBaseParasite"/>
        </authorList>
    </citation>
    <scope>IDENTIFICATION</scope>
</reference>
<sequence>MPKTAFSSTAKEKNQLPIIFRHITVRNWVSTFFGPYQISHHFSDDGVETATISAGRQRRKPSVSATFVVVVVAARPNFGFGRRRSFFDVVVIRFHPEPFSVIFAFPSPWRNLAFFYKSGRVPQWHKNNNVTNNPDQQESGISHPRGEADFFEEKLIISTKRPNLEHFSSLLRGFILRSLNE</sequence>
<evidence type="ECO:0000313" key="2">
    <source>
        <dbReference type="WBParaSite" id="nRc.2.0.1.t13592-RA"/>
    </source>
</evidence>
<protein>
    <submittedName>
        <fullName evidence="2">Uncharacterized protein</fullName>
    </submittedName>
</protein>
<accession>A0A915IJM7</accession>
<name>A0A915IJM7_ROMCU</name>
<dbReference type="WBParaSite" id="nRc.2.0.1.t13592-RA">
    <property type="protein sequence ID" value="nRc.2.0.1.t13592-RA"/>
    <property type="gene ID" value="nRc.2.0.1.g13592"/>
</dbReference>
<proteinExistence type="predicted"/>
<organism evidence="1 2">
    <name type="scientific">Romanomermis culicivorax</name>
    <name type="common">Nematode worm</name>
    <dbReference type="NCBI Taxonomy" id="13658"/>
    <lineage>
        <taxon>Eukaryota</taxon>
        <taxon>Metazoa</taxon>
        <taxon>Ecdysozoa</taxon>
        <taxon>Nematoda</taxon>
        <taxon>Enoplea</taxon>
        <taxon>Dorylaimia</taxon>
        <taxon>Mermithida</taxon>
        <taxon>Mermithoidea</taxon>
        <taxon>Mermithidae</taxon>
        <taxon>Romanomermis</taxon>
    </lineage>
</organism>
<dbReference type="Proteomes" id="UP000887565">
    <property type="component" value="Unplaced"/>
</dbReference>
<keyword evidence="1" id="KW-1185">Reference proteome</keyword>
<evidence type="ECO:0000313" key="1">
    <source>
        <dbReference type="Proteomes" id="UP000887565"/>
    </source>
</evidence>
<dbReference type="AlphaFoldDB" id="A0A915IJM7"/>